<evidence type="ECO:0000313" key="2">
    <source>
        <dbReference type="EMBL" id="MBT9317204.1"/>
    </source>
</evidence>
<evidence type="ECO:0000259" key="1">
    <source>
        <dbReference type="Pfam" id="PF00535"/>
    </source>
</evidence>
<dbReference type="InterPro" id="IPR050834">
    <property type="entry name" value="Glycosyltransf_2"/>
</dbReference>
<dbReference type="PANTHER" id="PTHR43685">
    <property type="entry name" value="GLYCOSYLTRANSFERASE"/>
    <property type="match status" value="1"/>
</dbReference>
<dbReference type="CDD" id="cd00761">
    <property type="entry name" value="Glyco_tranf_GTA_type"/>
    <property type="match status" value="1"/>
</dbReference>
<proteinExistence type="predicted"/>
<dbReference type="Proteomes" id="UP000717364">
    <property type="component" value="Unassembled WGS sequence"/>
</dbReference>
<feature type="domain" description="Glycosyltransferase 2-like" evidence="1">
    <location>
        <begin position="5"/>
        <end position="162"/>
    </location>
</feature>
<gene>
    <name evidence="2" type="ORF">IXB50_17410</name>
</gene>
<dbReference type="InterPro" id="IPR029044">
    <property type="entry name" value="Nucleotide-diphossugar_trans"/>
</dbReference>
<dbReference type="SUPFAM" id="SSF53448">
    <property type="entry name" value="Nucleotide-diphospho-sugar transferases"/>
    <property type="match status" value="1"/>
</dbReference>
<dbReference type="PANTHER" id="PTHR43685:SF11">
    <property type="entry name" value="GLYCOSYLTRANSFERASE TAGX-RELATED"/>
    <property type="match status" value="1"/>
</dbReference>
<sequence length="328" mass="37549">MPKVSVIIAAYNSMHYLPQTLDSVLAQTFQDFEIIIVDDGSSDHIKTWATSLTQPNIKFFSQANAGSAAARNTALSHATGAYIAFLDADDLWDKRKLETHVQALDNNPKVGLVYSWVATMDEYDRPQGKICKNSESGDVLPRLIEHDIIECGSNPMIRRECFTQVGEFDTRFPYAQTWEMWLRIAMAYPFYCVQEPLVRYRFHPGNTSKKWQKMEANYHAIIEKVFAIAPQHYQPLKGRSYGFAYLRIAWKTLQNLDGDCQPARQFRKQALTHCPKLRFSSQCVRLSIAIIMVQLFGLDGYSQLRTNLHHLKNHLTQLPKFFSVSASS</sequence>
<dbReference type="EMBL" id="JADOES010000040">
    <property type="protein sequence ID" value="MBT9317204.1"/>
    <property type="molecule type" value="Genomic_DNA"/>
</dbReference>
<reference evidence="2" key="2">
    <citation type="journal article" date="2021" name="Mar. Drugs">
        <title>Genome Reduction and Secondary Metabolism of the Marine Sponge-Associated Cyanobacterium Leptothoe.</title>
        <authorList>
            <person name="Konstantinou D."/>
            <person name="Popin R.V."/>
            <person name="Fewer D.P."/>
            <person name="Sivonen K."/>
            <person name="Gkelis S."/>
        </authorList>
    </citation>
    <scope>NUCLEOTIDE SEQUENCE</scope>
    <source>
        <strain evidence="2">TAU-MAC 1115</strain>
    </source>
</reference>
<name>A0A947DJ49_9CYAN</name>
<keyword evidence="3" id="KW-1185">Reference proteome</keyword>
<dbReference type="Pfam" id="PF00535">
    <property type="entry name" value="Glycos_transf_2"/>
    <property type="match status" value="1"/>
</dbReference>
<dbReference type="InterPro" id="IPR001173">
    <property type="entry name" value="Glyco_trans_2-like"/>
</dbReference>
<comment type="caution">
    <text evidence="2">The sequence shown here is derived from an EMBL/GenBank/DDBJ whole genome shotgun (WGS) entry which is preliminary data.</text>
</comment>
<reference evidence="2" key="1">
    <citation type="submission" date="2020-11" db="EMBL/GenBank/DDBJ databases">
        <authorList>
            <person name="Konstantinou D."/>
            <person name="Gkelis S."/>
            <person name="Popin R."/>
            <person name="Fewer D."/>
            <person name="Sivonen K."/>
        </authorList>
    </citation>
    <scope>NUCLEOTIDE SEQUENCE</scope>
    <source>
        <strain evidence="2">TAU-MAC 1115</strain>
    </source>
</reference>
<organism evidence="2 3">
    <name type="scientific">Leptothoe spongobia TAU-MAC 1115</name>
    <dbReference type="NCBI Taxonomy" id="1967444"/>
    <lineage>
        <taxon>Bacteria</taxon>
        <taxon>Bacillati</taxon>
        <taxon>Cyanobacteriota</taxon>
        <taxon>Cyanophyceae</taxon>
        <taxon>Nodosilineales</taxon>
        <taxon>Cymatolegaceae</taxon>
        <taxon>Leptothoe</taxon>
        <taxon>Leptothoe spongobia</taxon>
    </lineage>
</organism>
<protein>
    <submittedName>
        <fullName evidence="2">Glycosyltransferase family 2 protein</fullName>
    </submittedName>
</protein>
<accession>A0A947DJ49</accession>
<dbReference type="Gene3D" id="3.90.550.10">
    <property type="entry name" value="Spore Coat Polysaccharide Biosynthesis Protein SpsA, Chain A"/>
    <property type="match status" value="1"/>
</dbReference>
<evidence type="ECO:0000313" key="3">
    <source>
        <dbReference type="Proteomes" id="UP000717364"/>
    </source>
</evidence>
<dbReference type="AlphaFoldDB" id="A0A947DJ49"/>